<accession>A0A074XZR7</accession>
<feature type="transmembrane region" description="Helical" evidence="1">
    <location>
        <begin position="33"/>
        <end position="52"/>
    </location>
</feature>
<dbReference type="Proteomes" id="UP000030706">
    <property type="component" value="Unassembled WGS sequence"/>
</dbReference>
<evidence type="ECO:0000256" key="1">
    <source>
        <dbReference type="SAM" id="Phobius"/>
    </source>
</evidence>
<dbReference type="GeneID" id="40741087"/>
<gene>
    <name evidence="2" type="ORF">M438DRAFT_125827</name>
</gene>
<keyword evidence="1" id="KW-1133">Transmembrane helix</keyword>
<dbReference type="RefSeq" id="XP_029763669.1">
    <property type="nucleotide sequence ID" value="XM_029898781.1"/>
</dbReference>
<evidence type="ECO:0000313" key="3">
    <source>
        <dbReference type="Proteomes" id="UP000030706"/>
    </source>
</evidence>
<keyword evidence="3" id="KW-1185">Reference proteome</keyword>
<name>A0A074XZR7_AURPU</name>
<dbReference type="AlphaFoldDB" id="A0A074XZR7"/>
<proteinExistence type="predicted"/>
<dbReference type="HOGENOM" id="CLU_2482995_0_0_1"/>
<sequence>MSSSLPPSFYFVICFPQRYEYGMKRTERKGTSIVAASIGGLCLCARHIMMIFKKSRIRSEIKGYPVVFQYVTSSTEVKRSKLYNWSN</sequence>
<evidence type="ECO:0000313" key="2">
    <source>
        <dbReference type="EMBL" id="KEQ87482.1"/>
    </source>
</evidence>
<organism evidence="2 3">
    <name type="scientific">Aureobasidium pullulans EXF-150</name>
    <dbReference type="NCBI Taxonomy" id="1043002"/>
    <lineage>
        <taxon>Eukaryota</taxon>
        <taxon>Fungi</taxon>
        <taxon>Dikarya</taxon>
        <taxon>Ascomycota</taxon>
        <taxon>Pezizomycotina</taxon>
        <taxon>Dothideomycetes</taxon>
        <taxon>Dothideomycetidae</taxon>
        <taxon>Dothideales</taxon>
        <taxon>Saccotheciaceae</taxon>
        <taxon>Aureobasidium</taxon>
    </lineage>
</organism>
<reference evidence="2 3" key="1">
    <citation type="journal article" date="2014" name="BMC Genomics">
        <title>Genome sequencing of four Aureobasidium pullulans varieties: biotechnological potential, stress tolerance, and description of new species.</title>
        <authorList>
            <person name="Gostin Ar C."/>
            <person name="Ohm R.A."/>
            <person name="Kogej T."/>
            <person name="Sonjak S."/>
            <person name="Turk M."/>
            <person name="Zajc J."/>
            <person name="Zalar P."/>
            <person name="Grube M."/>
            <person name="Sun H."/>
            <person name="Han J."/>
            <person name="Sharma A."/>
            <person name="Chiniquy J."/>
            <person name="Ngan C.Y."/>
            <person name="Lipzen A."/>
            <person name="Barry K."/>
            <person name="Grigoriev I.V."/>
            <person name="Gunde-Cimerman N."/>
        </authorList>
    </citation>
    <scope>NUCLEOTIDE SEQUENCE [LARGE SCALE GENOMIC DNA]</scope>
    <source>
        <strain evidence="2 3">EXF-150</strain>
    </source>
</reference>
<keyword evidence="1" id="KW-0472">Membrane</keyword>
<dbReference type="EMBL" id="KL584976">
    <property type="protein sequence ID" value="KEQ87482.1"/>
    <property type="molecule type" value="Genomic_DNA"/>
</dbReference>
<protein>
    <submittedName>
        <fullName evidence="2">Uncharacterized protein</fullName>
    </submittedName>
</protein>
<keyword evidence="1" id="KW-0812">Transmembrane</keyword>